<evidence type="ECO:0000313" key="2">
    <source>
        <dbReference type="Proteomes" id="UP000000593"/>
    </source>
</evidence>
<dbReference type="eggNOG" id="COG3584">
    <property type="taxonomic scope" value="Bacteria"/>
</dbReference>
<dbReference type="HOGENOM" id="CLU_149286_0_0_6"/>
<keyword evidence="2" id="KW-1185">Reference proteome</keyword>
<gene>
    <name evidence="1" type="primary">DR0488</name>
    <name evidence="1" type="ordered locus">PBPRA0176</name>
</gene>
<organism evidence="1 2">
    <name type="scientific">Photobacterium profundum (strain SS9)</name>
    <dbReference type="NCBI Taxonomy" id="298386"/>
    <lineage>
        <taxon>Bacteria</taxon>
        <taxon>Pseudomonadati</taxon>
        <taxon>Pseudomonadota</taxon>
        <taxon>Gammaproteobacteria</taxon>
        <taxon>Vibrionales</taxon>
        <taxon>Vibrionaceae</taxon>
        <taxon>Photobacterium</taxon>
    </lineage>
</organism>
<protein>
    <recommendedName>
        <fullName evidence="3">3D domain-containing protein</fullName>
    </recommendedName>
</protein>
<dbReference type="STRING" id="298386.PBPRA0176"/>
<sequence>MILFTTKNAIHLVIDLFKMCTIVKQVISMKRTIWVFLLAVISLGWGTSALASSVKNLKVTATAYNSVRAQTNANPSIAAWGDRLKPGMKVIAVSRDLLGMGLTHGAKVKISGLPGEYTVMDKMNKRWTRKIDIYMGKDIQAAKNWGRRSVTITLI</sequence>
<dbReference type="EMBL" id="CR378663">
    <property type="protein sequence ID" value="CAG18615.1"/>
    <property type="molecule type" value="Genomic_DNA"/>
</dbReference>
<dbReference type="AlphaFoldDB" id="Q6LVR0"/>
<dbReference type="KEGG" id="ppr:PBPRA0176"/>
<reference evidence="2" key="1">
    <citation type="journal article" date="2005" name="Science">
        <title>Life at depth: Photobacterium profundum genome sequence and expression analysis.</title>
        <authorList>
            <person name="Vezzi A."/>
            <person name="Campanaro S."/>
            <person name="D'Angelo M."/>
            <person name="Simonato F."/>
            <person name="Vitulo N."/>
            <person name="Lauro F.M."/>
            <person name="Cestaro A."/>
            <person name="Malacrida G."/>
            <person name="Simionati B."/>
            <person name="Cannata N."/>
            <person name="Romualdi C."/>
            <person name="Bartlett D.H."/>
            <person name="Valle G."/>
        </authorList>
    </citation>
    <scope>NUCLEOTIDE SEQUENCE [LARGE SCALE GENOMIC DNA]</scope>
    <source>
        <strain evidence="2">ATCC BAA-1253 / SS9</strain>
    </source>
</reference>
<dbReference type="Proteomes" id="UP000000593">
    <property type="component" value="Chromosome 1"/>
</dbReference>
<evidence type="ECO:0008006" key="3">
    <source>
        <dbReference type="Google" id="ProtNLM"/>
    </source>
</evidence>
<dbReference type="CDD" id="cd22784">
    <property type="entry name" value="DPBB_MltA_YuiC-like"/>
    <property type="match status" value="1"/>
</dbReference>
<proteinExistence type="predicted"/>
<name>Q6LVR0_PHOPR</name>
<accession>Q6LVR0</accession>
<evidence type="ECO:0000313" key="1">
    <source>
        <dbReference type="EMBL" id="CAG18615.1"/>
    </source>
</evidence>